<comment type="caution">
    <text evidence="1">The sequence shown here is derived from an EMBL/GenBank/DDBJ whole genome shotgun (WGS) entry which is preliminary data.</text>
</comment>
<reference evidence="1" key="1">
    <citation type="submission" date="2010-06" db="EMBL/GenBank/DDBJ databases">
        <authorList>
            <person name="Muzny D."/>
            <person name="Qin X."/>
            <person name="Buhay C."/>
            <person name="Dugan-Rocha S."/>
            <person name="Ding Y."/>
            <person name="Chen G."/>
            <person name="Hawes A."/>
            <person name="Holder M."/>
            <person name="Jhangiani S."/>
            <person name="Johnson A."/>
            <person name="Khan Z."/>
            <person name="Li Z."/>
            <person name="Liu W."/>
            <person name="Liu X."/>
            <person name="Perez L."/>
            <person name="Shen H."/>
            <person name="Wang Q."/>
            <person name="Watt J."/>
            <person name="Xi L."/>
            <person name="Xin Y."/>
            <person name="Zhou J."/>
            <person name="Deng J."/>
            <person name="Jiang H."/>
            <person name="Liu Y."/>
            <person name="Qu J."/>
            <person name="Song X.-Z."/>
            <person name="Zhang L."/>
            <person name="Villasana D."/>
            <person name="Johnson A."/>
            <person name="Liu J."/>
            <person name="Liyanage D."/>
            <person name="Lorensuhewa L."/>
            <person name="Robinson T."/>
            <person name="Song A."/>
            <person name="Song B.-B."/>
            <person name="Dinh H."/>
            <person name="Thornton R."/>
            <person name="Coyle M."/>
            <person name="Francisco L."/>
            <person name="Jackson L."/>
            <person name="Javaid M."/>
            <person name="Korchina V."/>
            <person name="Kovar C."/>
            <person name="Mata R."/>
            <person name="Mathew T."/>
            <person name="Ngo R."/>
            <person name="Nguyen L."/>
            <person name="Nguyen N."/>
            <person name="Okwuonu G."/>
            <person name="Ongeri F."/>
            <person name="Pham C."/>
            <person name="Simmons D."/>
            <person name="Wilczek-Boney K."/>
            <person name="Hale W."/>
            <person name="Jakkamsetti A."/>
            <person name="Pham P."/>
            <person name="Ruth R."/>
            <person name="San Lucas F."/>
            <person name="Warren J."/>
            <person name="Zhang J."/>
            <person name="Zhao Z."/>
            <person name="Zhou C."/>
            <person name="Zhu D."/>
            <person name="Lee S."/>
            <person name="Bess C."/>
            <person name="Blankenburg K."/>
            <person name="Forbes L."/>
            <person name="Fu Q."/>
            <person name="Gubbala S."/>
            <person name="Hirani K."/>
            <person name="Jayaseelan J.C."/>
            <person name="Lara F."/>
            <person name="Munidasa M."/>
            <person name="Palculict T."/>
            <person name="Patil S."/>
            <person name="Pu L.-L."/>
            <person name="Saada N."/>
            <person name="Tang L."/>
            <person name="Weissenberger G."/>
            <person name="Zhu Y."/>
            <person name="Hemphill L."/>
            <person name="Shang Y."/>
            <person name="Youmans B."/>
            <person name="Ayvaz T."/>
            <person name="Ross M."/>
            <person name="Santibanez J."/>
            <person name="Aqrawi P."/>
            <person name="Gross S."/>
            <person name="Joshi V."/>
            <person name="Fowler G."/>
            <person name="Nazareth L."/>
            <person name="Reid J."/>
            <person name="Worley K."/>
            <person name="Petrosino J."/>
            <person name="Highlander S."/>
            <person name="Gibbs R."/>
        </authorList>
    </citation>
    <scope>NUCLEOTIDE SEQUENCE [LARGE SCALE GENOMIC DNA]</scope>
    <source>
        <strain evidence="1">ATCC 33030</strain>
    </source>
</reference>
<organism evidence="1 2">
    <name type="scientific">Corynebacterium genitalium ATCC 33030</name>
    <dbReference type="NCBI Taxonomy" id="585529"/>
    <lineage>
        <taxon>Bacteria</taxon>
        <taxon>Bacillati</taxon>
        <taxon>Actinomycetota</taxon>
        <taxon>Actinomycetes</taxon>
        <taxon>Mycobacteriales</taxon>
        <taxon>Corynebacteriaceae</taxon>
        <taxon>Corynebacterium</taxon>
    </lineage>
</organism>
<proteinExistence type="predicted"/>
<protein>
    <submittedName>
        <fullName evidence="1">Uncharacterized protein</fullName>
    </submittedName>
</protein>
<name>D7W9V0_9CORY</name>
<gene>
    <name evidence="1" type="ORF">HMPREF0291_10825</name>
</gene>
<dbReference type="EMBL" id="ACLJ02000001">
    <property type="protein sequence ID" value="EFK55567.1"/>
    <property type="molecule type" value="Genomic_DNA"/>
</dbReference>
<dbReference type="HOGENOM" id="CLU_2507057_0_0_11"/>
<evidence type="ECO:0000313" key="1">
    <source>
        <dbReference type="EMBL" id="EFK55567.1"/>
    </source>
</evidence>
<dbReference type="AlphaFoldDB" id="D7W9V0"/>
<dbReference type="Proteomes" id="UP000004208">
    <property type="component" value="Unassembled WGS sequence"/>
</dbReference>
<accession>D7W9V0</accession>
<keyword evidence="2" id="KW-1185">Reference proteome</keyword>
<sequence length="85" mass="9417">MLLEVHQFLGLNRPAACKAVEIARIETSLQCGRGLVTDGYEELVEHGQVCVHTATVHRIQPAVYRVLPALWRTTVFDDVSLLTCG</sequence>
<evidence type="ECO:0000313" key="2">
    <source>
        <dbReference type="Proteomes" id="UP000004208"/>
    </source>
</evidence>